<proteinExistence type="predicted"/>
<organism evidence="1 2">
    <name type="scientific">Knoellia flava</name>
    <dbReference type="NCBI Taxonomy" id="913969"/>
    <lineage>
        <taxon>Bacteria</taxon>
        <taxon>Bacillati</taxon>
        <taxon>Actinomycetota</taxon>
        <taxon>Actinomycetes</taxon>
        <taxon>Micrococcales</taxon>
        <taxon>Intrasporangiaceae</taxon>
        <taxon>Knoellia</taxon>
    </lineage>
</organism>
<reference evidence="1" key="1">
    <citation type="journal article" date="2014" name="Int. J. Syst. Evol. Microbiol.">
        <title>Complete genome sequence of Corynebacterium casei LMG S-19264T (=DSM 44701T), isolated from a smear-ripened cheese.</title>
        <authorList>
            <consortium name="US DOE Joint Genome Institute (JGI-PGF)"/>
            <person name="Walter F."/>
            <person name="Albersmeier A."/>
            <person name="Kalinowski J."/>
            <person name="Ruckert C."/>
        </authorList>
    </citation>
    <scope>NUCLEOTIDE SEQUENCE</scope>
    <source>
        <strain evidence="1">CGMCC 1.10749</strain>
    </source>
</reference>
<gene>
    <name evidence="1" type="ORF">GCM10011314_21640</name>
</gene>
<dbReference type="SUPFAM" id="SSF109604">
    <property type="entry name" value="HD-domain/PDEase-like"/>
    <property type="match status" value="1"/>
</dbReference>
<evidence type="ECO:0008006" key="3">
    <source>
        <dbReference type="Google" id="ProtNLM"/>
    </source>
</evidence>
<dbReference type="Gene3D" id="1.10.3210.10">
    <property type="entry name" value="Hypothetical protein af1432"/>
    <property type="match status" value="1"/>
</dbReference>
<dbReference type="Proteomes" id="UP000628079">
    <property type="component" value="Unassembled WGS sequence"/>
</dbReference>
<sequence>MLRDEMWEEAARVVRGDVRGLLFLRDDLVRRWAEPHRGYHDLRHLDEVMAALVVLRPAAIDTDTEWASVVLAAWFHDAVYDVESPGDNERLSADLARTTLSRSGIQSEILDATCALVEASAAHDVTERRGPQAAFHDADLWILSAPQDRFDGYCADVRREYSAVPDADYVTGRTAILRPFVERASVYRTDHARLHWEAAARRNLRRELDRLADVG</sequence>
<dbReference type="PIRSF" id="PIRSF035170">
    <property type="entry name" value="HD_phosphohydro"/>
    <property type="match status" value="1"/>
</dbReference>
<reference evidence="1" key="2">
    <citation type="submission" date="2020-09" db="EMBL/GenBank/DDBJ databases">
        <authorList>
            <person name="Sun Q."/>
            <person name="Zhou Y."/>
        </authorList>
    </citation>
    <scope>NUCLEOTIDE SEQUENCE</scope>
    <source>
        <strain evidence="1">CGMCC 1.10749</strain>
    </source>
</reference>
<dbReference type="EMBL" id="BMEA01000002">
    <property type="protein sequence ID" value="GGB81692.1"/>
    <property type="molecule type" value="Genomic_DNA"/>
</dbReference>
<dbReference type="RefSeq" id="WP_035945235.1">
    <property type="nucleotide sequence ID" value="NZ_BMEA01000002.1"/>
</dbReference>
<dbReference type="InterPro" id="IPR009218">
    <property type="entry name" value="HD_phosphohydro"/>
</dbReference>
<comment type="caution">
    <text evidence="1">The sequence shown here is derived from an EMBL/GenBank/DDBJ whole genome shotgun (WGS) entry which is preliminary data.</text>
</comment>
<protein>
    <recommendedName>
        <fullName evidence="3">Metal-dependent phosphohydrolase</fullName>
    </recommendedName>
</protein>
<dbReference type="PANTHER" id="PTHR21174">
    <property type="match status" value="1"/>
</dbReference>
<dbReference type="PANTHER" id="PTHR21174:SF0">
    <property type="entry name" value="HD PHOSPHOHYDROLASE FAMILY PROTEIN-RELATED"/>
    <property type="match status" value="1"/>
</dbReference>
<accession>A0A8H9KQX1</accession>
<dbReference type="AlphaFoldDB" id="A0A8H9KQX1"/>
<evidence type="ECO:0000313" key="2">
    <source>
        <dbReference type="Proteomes" id="UP000628079"/>
    </source>
</evidence>
<name>A0A8H9KQX1_9MICO</name>
<evidence type="ECO:0000313" key="1">
    <source>
        <dbReference type="EMBL" id="GGB81692.1"/>
    </source>
</evidence>